<comment type="caution">
    <text evidence="1">The sequence shown here is derived from an EMBL/GenBank/DDBJ whole genome shotgun (WGS) entry which is preliminary data.</text>
</comment>
<name>A0A0V1GYX2_9BILA</name>
<dbReference type="AlphaFoldDB" id="A0A0V1GYX2"/>
<sequence>LLKHCKSEGRKLDRAVKDKLTYYKNYEIYMNCRKLCVEKFSKSDQTFHKVNKFIKKEFPDIQKRHVKALNNAKKAKKQKIQKEQV</sequence>
<organism evidence="1 2">
    <name type="scientific">Trichinella zimbabwensis</name>
    <dbReference type="NCBI Taxonomy" id="268475"/>
    <lineage>
        <taxon>Eukaryota</taxon>
        <taxon>Metazoa</taxon>
        <taxon>Ecdysozoa</taxon>
        <taxon>Nematoda</taxon>
        <taxon>Enoplea</taxon>
        <taxon>Dorylaimia</taxon>
        <taxon>Trichinellida</taxon>
        <taxon>Trichinellidae</taxon>
        <taxon>Trichinella</taxon>
    </lineage>
</organism>
<evidence type="ECO:0000313" key="2">
    <source>
        <dbReference type="Proteomes" id="UP000055024"/>
    </source>
</evidence>
<gene>
    <name evidence="1" type="ORF">T11_13691</name>
</gene>
<protein>
    <submittedName>
        <fullName evidence="1">Uncharacterized protein</fullName>
    </submittedName>
</protein>
<dbReference type="Proteomes" id="UP000055024">
    <property type="component" value="Unassembled WGS sequence"/>
</dbReference>
<proteinExistence type="predicted"/>
<evidence type="ECO:0000313" key="1">
    <source>
        <dbReference type="EMBL" id="KRZ02980.1"/>
    </source>
</evidence>
<accession>A0A0V1GYX2</accession>
<reference evidence="1 2" key="1">
    <citation type="submission" date="2015-01" db="EMBL/GenBank/DDBJ databases">
        <title>Evolution of Trichinella species and genotypes.</title>
        <authorList>
            <person name="Korhonen P.K."/>
            <person name="Edoardo P."/>
            <person name="Giuseppe L.R."/>
            <person name="Gasser R.B."/>
        </authorList>
    </citation>
    <scope>NUCLEOTIDE SEQUENCE [LARGE SCALE GENOMIC DNA]</scope>
    <source>
        <strain evidence="1">ISS1029</strain>
    </source>
</reference>
<feature type="non-terminal residue" evidence="1">
    <location>
        <position position="1"/>
    </location>
</feature>
<dbReference type="EMBL" id="JYDP01000209">
    <property type="protein sequence ID" value="KRZ02980.1"/>
    <property type="molecule type" value="Genomic_DNA"/>
</dbReference>
<keyword evidence="2" id="KW-1185">Reference proteome</keyword>